<dbReference type="KEGG" id="mmt:Metme_4085"/>
<dbReference type="InterPro" id="IPR030656">
    <property type="entry name" value="ALAD_AS"/>
</dbReference>
<dbReference type="PRINTS" id="PR00144">
    <property type="entry name" value="DALDHYDRTASE"/>
</dbReference>
<evidence type="ECO:0000313" key="13">
    <source>
        <dbReference type="EMBL" id="AEG02438.1"/>
    </source>
</evidence>
<dbReference type="FunFam" id="3.20.20.70:FF:000019">
    <property type="entry name" value="Delta-aminolevulinic acid dehydratase"/>
    <property type="match status" value="1"/>
</dbReference>
<reference evidence="14" key="3">
    <citation type="submission" date="2011-05" db="EMBL/GenBank/DDBJ databases">
        <title>Complete sequence of Methylomonas methanica MC09.</title>
        <authorList>
            <consortium name="US DOE Joint Genome Institute"/>
            <person name="Lucas S."/>
            <person name="Han J."/>
            <person name="Lapidus A."/>
            <person name="Cheng J.-F."/>
            <person name="Goodwin L."/>
            <person name="Pitluck S."/>
            <person name="Peters L."/>
            <person name="Mikhailova N."/>
            <person name="Teshima H."/>
            <person name="Han C."/>
            <person name="Tapia R."/>
            <person name="Land M."/>
            <person name="Hauser L."/>
            <person name="Kyrpides N."/>
            <person name="Ivanova N."/>
            <person name="Pagani I."/>
            <person name="Stein L."/>
            <person name="Woyke T."/>
        </authorList>
    </citation>
    <scope>NUCLEOTIDE SEQUENCE [LARGE SCALE GENOMIC DNA]</scope>
    <source>
        <strain evidence="14">MC09</strain>
    </source>
</reference>
<dbReference type="GO" id="GO:0004655">
    <property type="term" value="F:porphobilinogen synthase activity"/>
    <property type="evidence" value="ECO:0007669"/>
    <property type="project" value="UniProtKB-EC"/>
</dbReference>
<protein>
    <recommendedName>
        <fullName evidence="4 11">Delta-aminolevulinic acid dehydratase</fullName>
        <ecNumber evidence="3 11">4.2.1.24</ecNumber>
    </recommendedName>
</protein>
<evidence type="ECO:0000256" key="10">
    <source>
        <dbReference type="PIRSR" id="PIRSR001415-5"/>
    </source>
</evidence>
<evidence type="ECO:0000256" key="1">
    <source>
        <dbReference type="ARBA" id="ARBA00004694"/>
    </source>
</evidence>
<dbReference type="CDD" id="cd04823">
    <property type="entry name" value="ALAD_PBGS_aspartate_rich"/>
    <property type="match status" value="1"/>
</dbReference>
<dbReference type="EC" id="4.2.1.24" evidence="3 11"/>
<dbReference type="PANTHER" id="PTHR11458">
    <property type="entry name" value="DELTA-AMINOLEVULINIC ACID DEHYDRATASE"/>
    <property type="match status" value="1"/>
</dbReference>
<dbReference type="eggNOG" id="COG0113">
    <property type="taxonomic scope" value="Bacteria"/>
</dbReference>
<evidence type="ECO:0000256" key="3">
    <source>
        <dbReference type="ARBA" id="ARBA00012053"/>
    </source>
</evidence>
<dbReference type="HOGENOM" id="CLU_035731_0_0_6"/>
<keyword evidence="5" id="KW-0350">Heme biosynthesis</keyword>
<feature type="active site" description="Schiff-base intermediate with substrate" evidence="9">
    <location>
        <position position="261"/>
    </location>
</feature>
<dbReference type="PANTHER" id="PTHR11458:SF0">
    <property type="entry name" value="DELTA-AMINOLEVULINIC ACID DEHYDRATASE"/>
    <property type="match status" value="1"/>
</dbReference>
<sequence>MEKMSHPKDFFPATRMRRMRYQAFSRRLMQENRLSSDDLISPLFVIEGHNRQESVASMPGVNRLSLDLLLKEAEALLTLGIPAIALFPVVDSAQKSLDAGEAFNPDGLAQRSVRALKAAFPELGVITDVALDPFTSHGQDGLINAQGYVVNDETVEVLCKQALSHAEAGADIVAPSDMMDGRIGAIRQALENNNHINTRILAYSAKYASSFYGPFRDAVGSAGNLGGGNKYSYQMDPANSDEAMREIALDLQEGADMIMVKPGMPYLDIIRRAKTEFGVPTFAYQVSGEYAMLKAAAQNGWLDEKQVVMESLLAFKRAGCDAILTYFAKSAAQWLKQ</sequence>
<feature type="binding site" evidence="10">
    <location>
        <position position="246"/>
    </location>
    <ligand>
        <name>Mg(2+)</name>
        <dbReference type="ChEBI" id="CHEBI:18420"/>
    </ligand>
</feature>
<evidence type="ECO:0000256" key="4">
    <source>
        <dbReference type="ARBA" id="ARBA00020771"/>
    </source>
</evidence>
<dbReference type="GO" id="GO:0006782">
    <property type="term" value="P:protoporphyrinogen IX biosynthetic process"/>
    <property type="evidence" value="ECO:0007669"/>
    <property type="project" value="UniProtKB-UniPathway"/>
</dbReference>
<dbReference type="PIRSF" id="PIRSF001415">
    <property type="entry name" value="Porphbilin_synth"/>
    <property type="match status" value="1"/>
</dbReference>
<feature type="active site" description="Schiff-base intermediate with substrate" evidence="9">
    <location>
        <position position="206"/>
    </location>
</feature>
<evidence type="ECO:0000256" key="9">
    <source>
        <dbReference type="PIRSR" id="PIRSR001415-1"/>
    </source>
</evidence>
<keyword evidence="7 11" id="KW-0627">Porphyrin biosynthesis</keyword>
<comment type="similarity">
    <text evidence="2 12">Belongs to the ALAD family.</text>
</comment>
<dbReference type="SMART" id="SM01004">
    <property type="entry name" value="ALAD"/>
    <property type="match status" value="1"/>
</dbReference>
<dbReference type="SUPFAM" id="SSF51569">
    <property type="entry name" value="Aldolase"/>
    <property type="match status" value="1"/>
</dbReference>
<dbReference type="GO" id="GO:0005829">
    <property type="term" value="C:cytosol"/>
    <property type="evidence" value="ECO:0007669"/>
    <property type="project" value="TreeGrafter"/>
</dbReference>
<dbReference type="OrthoDB" id="9805001at2"/>
<dbReference type="UniPathway" id="UPA00251">
    <property type="reaction ID" value="UER00318"/>
</dbReference>
<gene>
    <name evidence="13" type="ordered locus">Metme_4085</name>
</gene>
<keyword evidence="6 11" id="KW-0456">Lyase</keyword>
<dbReference type="EMBL" id="CP002738">
    <property type="protein sequence ID" value="AEG02438.1"/>
    <property type="molecule type" value="Genomic_DNA"/>
</dbReference>
<accession>G0A0D2</accession>
<dbReference type="RefSeq" id="WP_013820654.1">
    <property type="nucleotide sequence ID" value="NC_015572.1"/>
</dbReference>
<dbReference type="InterPro" id="IPR001731">
    <property type="entry name" value="ALAD"/>
</dbReference>
<dbReference type="Gene3D" id="3.20.20.70">
    <property type="entry name" value="Aldolase class I"/>
    <property type="match status" value="1"/>
</dbReference>
<evidence type="ECO:0000256" key="12">
    <source>
        <dbReference type="RuleBase" id="RU004161"/>
    </source>
</evidence>
<dbReference type="GO" id="GO:0008270">
    <property type="term" value="F:zinc ion binding"/>
    <property type="evidence" value="ECO:0007669"/>
    <property type="project" value="TreeGrafter"/>
</dbReference>
<evidence type="ECO:0000256" key="2">
    <source>
        <dbReference type="ARBA" id="ARBA00008055"/>
    </source>
</evidence>
<dbReference type="Proteomes" id="UP000008888">
    <property type="component" value="Chromosome"/>
</dbReference>
<comment type="catalytic activity">
    <reaction evidence="8 11">
        <text>2 5-aminolevulinate = porphobilinogen + 2 H2O + H(+)</text>
        <dbReference type="Rhea" id="RHEA:24064"/>
        <dbReference type="ChEBI" id="CHEBI:15377"/>
        <dbReference type="ChEBI" id="CHEBI:15378"/>
        <dbReference type="ChEBI" id="CHEBI:58126"/>
        <dbReference type="ChEBI" id="CHEBI:356416"/>
        <dbReference type="EC" id="4.2.1.24"/>
    </reaction>
</comment>
<dbReference type="Pfam" id="PF00490">
    <property type="entry name" value="ALAD"/>
    <property type="match status" value="1"/>
</dbReference>
<organism evidence="13 14">
    <name type="scientific">Methylomonas methanica (strain DSM 25384 / MC09)</name>
    <dbReference type="NCBI Taxonomy" id="857087"/>
    <lineage>
        <taxon>Bacteria</taxon>
        <taxon>Pseudomonadati</taxon>
        <taxon>Pseudomonadota</taxon>
        <taxon>Gammaproteobacteria</taxon>
        <taxon>Methylococcales</taxon>
        <taxon>Methylococcaceae</taxon>
        <taxon>Methylomonas</taxon>
    </lineage>
</organism>
<comment type="pathway">
    <text evidence="1">Porphyrin-containing compound metabolism; protoporphyrin-IX biosynthesis; coproporphyrinogen-III from 5-aminolevulinate: step 1/4.</text>
</comment>
<reference key="2">
    <citation type="submission" date="2011-05" db="EMBL/GenBank/DDBJ databases">
        <title>Complete genome sequence of the aerobic marine methanotroph Methylomonas methanica MC09.</title>
        <authorList>
            <person name="Boden R."/>
            <person name="Cunliffe M."/>
            <person name="Scanlan J."/>
            <person name="Moussard H."/>
            <person name="Kits K.D."/>
            <person name="Klotz M."/>
            <person name="Jetten M."/>
            <person name="Vuilleumier S."/>
            <person name="Han J."/>
            <person name="Peters L."/>
            <person name="Mikhailova N."/>
            <person name="Teshima H."/>
            <person name="Tapia R."/>
            <person name="Kyrpides N."/>
            <person name="Ivanova N."/>
            <person name="Pagani I."/>
            <person name="Cheng J.-F."/>
            <person name="Goodwin L."/>
            <person name="Han C."/>
            <person name="Hauser L."/>
            <person name="Land M."/>
            <person name="Lapidus A."/>
            <person name="Lucas S."/>
            <person name="Pitluck S."/>
            <person name="Woyke T."/>
            <person name="Stein L.Y."/>
            <person name="Murrell C."/>
        </authorList>
    </citation>
    <scope>NUCLEOTIDE SEQUENCE</scope>
    <source>
        <strain>MC09</strain>
    </source>
</reference>
<keyword evidence="10" id="KW-0479">Metal-binding</keyword>
<proteinExistence type="inferred from homology"/>
<evidence type="ECO:0000256" key="8">
    <source>
        <dbReference type="ARBA" id="ARBA00047651"/>
    </source>
</evidence>
<comment type="subunit">
    <text evidence="11">Homooctamer.</text>
</comment>
<reference evidence="13 14" key="1">
    <citation type="journal article" date="2011" name="J. Bacteriol.">
        <title>Complete Genome Sequence of the Aerobic Marine Methanotroph Methylomonas methanica MC09.</title>
        <authorList>
            <person name="Boden R."/>
            <person name="Cunliffe M."/>
            <person name="Scanlan J."/>
            <person name="Moussard H."/>
            <person name="Kits K.D."/>
            <person name="Klotz M.G."/>
            <person name="Jetten M.S."/>
            <person name="Vuilleumier S."/>
            <person name="Han J."/>
            <person name="Peters L."/>
            <person name="Mikhailova N."/>
            <person name="Teshima H."/>
            <person name="Tapia R."/>
            <person name="Kyrpides N."/>
            <person name="Ivanova N."/>
            <person name="Pagani I."/>
            <person name="Cheng J.F."/>
            <person name="Goodwin L."/>
            <person name="Han C."/>
            <person name="Hauser L."/>
            <person name="Land M.L."/>
            <person name="Lapidus A."/>
            <person name="Lucas S."/>
            <person name="Pitluck S."/>
            <person name="Woyke T."/>
            <person name="Stein L."/>
            <person name="Murrell J.C."/>
        </authorList>
    </citation>
    <scope>NUCLEOTIDE SEQUENCE [LARGE SCALE GENOMIC DNA]</scope>
    <source>
        <strain evidence="13 14">MC09</strain>
    </source>
</reference>
<name>G0A0D2_METMM</name>
<evidence type="ECO:0000256" key="5">
    <source>
        <dbReference type="ARBA" id="ARBA00023133"/>
    </source>
</evidence>
<evidence type="ECO:0000256" key="6">
    <source>
        <dbReference type="ARBA" id="ARBA00023239"/>
    </source>
</evidence>
<dbReference type="PROSITE" id="PS00169">
    <property type="entry name" value="D_ALA_DEHYDRATASE"/>
    <property type="match status" value="1"/>
</dbReference>
<evidence type="ECO:0000256" key="7">
    <source>
        <dbReference type="ARBA" id="ARBA00023244"/>
    </source>
</evidence>
<dbReference type="InterPro" id="IPR013785">
    <property type="entry name" value="Aldolase_TIM"/>
</dbReference>
<keyword evidence="10" id="KW-0460">Magnesium</keyword>
<dbReference type="STRING" id="857087.Metme_4085"/>
<evidence type="ECO:0000313" key="14">
    <source>
        <dbReference type="Proteomes" id="UP000008888"/>
    </source>
</evidence>
<evidence type="ECO:0000256" key="11">
    <source>
        <dbReference type="RuleBase" id="RU000515"/>
    </source>
</evidence>
<keyword evidence="14" id="KW-1185">Reference proteome</keyword>
<dbReference type="NCBIfam" id="NF006762">
    <property type="entry name" value="PRK09283.1"/>
    <property type="match status" value="1"/>
</dbReference>
<dbReference type="AlphaFoldDB" id="G0A0D2"/>